<feature type="region of interest" description="Disordered" evidence="8">
    <location>
        <begin position="295"/>
        <end position="316"/>
    </location>
</feature>
<evidence type="ECO:0000256" key="2">
    <source>
        <dbReference type="ARBA" id="ARBA00022448"/>
    </source>
</evidence>
<feature type="transmembrane region" description="Helical" evidence="9">
    <location>
        <begin position="80"/>
        <end position="99"/>
    </location>
</feature>
<evidence type="ECO:0000256" key="1">
    <source>
        <dbReference type="ARBA" id="ARBA00004651"/>
    </source>
</evidence>
<accession>A0A8H7XMV6</accession>
<comment type="caution">
    <text evidence="10">The sequence shown here is derived from an EMBL/GenBank/DDBJ whole genome shotgun (WGS) entry which is preliminary data.</text>
</comment>
<gene>
    <name evidence="10" type="ORF">JR316_010120</name>
</gene>
<name>A0A8H7XMV6_PSICU</name>
<feature type="transmembrane region" description="Helical" evidence="9">
    <location>
        <begin position="47"/>
        <end position="68"/>
    </location>
</feature>
<evidence type="ECO:0000256" key="9">
    <source>
        <dbReference type="SAM" id="Phobius"/>
    </source>
</evidence>
<keyword evidence="4 9" id="KW-0812">Transmembrane</keyword>
<dbReference type="AlphaFoldDB" id="A0A8H7XMV6"/>
<keyword evidence="7 9" id="KW-0472">Membrane</keyword>
<dbReference type="GO" id="GO:0005886">
    <property type="term" value="C:plasma membrane"/>
    <property type="evidence" value="ECO:0007669"/>
    <property type="project" value="UniProtKB-SubCell"/>
</dbReference>
<evidence type="ECO:0000256" key="3">
    <source>
        <dbReference type="ARBA" id="ARBA00022475"/>
    </source>
</evidence>
<feature type="region of interest" description="Disordered" evidence="8">
    <location>
        <begin position="202"/>
        <end position="223"/>
    </location>
</feature>
<feature type="region of interest" description="Disordered" evidence="8">
    <location>
        <begin position="1"/>
        <end position="26"/>
    </location>
</feature>
<keyword evidence="2" id="KW-0813">Transport</keyword>
<keyword evidence="6" id="KW-0406">Ion transport</keyword>
<proteinExistence type="predicted"/>
<dbReference type="EMBL" id="JAFIQS010000011">
    <property type="protein sequence ID" value="KAG5164485.1"/>
    <property type="molecule type" value="Genomic_DNA"/>
</dbReference>
<evidence type="ECO:0000256" key="7">
    <source>
        <dbReference type="ARBA" id="ARBA00023136"/>
    </source>
</evidence>
<dbReference type="GO" id="GO:0005254">
    <property type="term" value="F:chloride channel activity"/>
    <property type="evidence" value="ECO:0007669"/>
    <property type="project" value="InterPro"/>
</dbReference>
<organism evidence="10">
    <name type="scientific">Psilocybe cubensis</name>
    <name type="common">Psychedelic mushroom</name>
    <name type="synonym">Stropharia cubensis</name>
    <dbReference type="NCBI Taxonomy" id="181762"/>
    <lineage>
        <taxon>Eukaryota</taxon>
        <taxon>Fungi</taxon>
        <taxon>Dikarya</taxon>
        <taxon>Basidiomycota</taxon>
        <taxon>Agaricomycotina</taxon>
        <taxon>Agaricomycetes</taxon>
        <taxon>Agaricomycetidae</taxon>
        <taxon>Agaricales</taxon>
        <taxon>Agaricineae</taxon>
        <taxon>Strophariaceae</taxon>
        <taxon>Psilocybe</taxon>
    </lineage>
</organism>
<evidence type="ECO:0000313" key="10">
    <source>
        <dbReference type="EMBL" id="KAG5164485.1"/>
    </source>
</evidence>
<protein>
    <submittedName>
        <fullName evidence="10">Uncharacterized protein</fullName>
    </submittedName>
</protein>
<evidence type="ECO:0000256" key="6">
    <source>
        <dbReference type="ARBA" id="ARBA00023065"/>
    </source>
</evidence>
<evidence type="ECO:0000256" key="8">
    <source>
        <dbReference type="SAM" id="MobiDB-lite"/>
    </source>
</evidence>
<reference evidence="10" key="1">
    <citation type="submission" date="2021-02" db="EMBL/GenBank/DDBJ databases">
        <title>Psilocybe cubensis genome.</title>
        <authorList>
            <person name="Mckernan K.J."/>
            <person name="Crawford S."/>
            <person name="Trippe A."/>
            <person name="Kane L.T."/>
            <person name="Mclaughlin S."/>
        </authorList>
    </citation>
    <scope>NUCLEOTIDE SEQUENCE [LARGE SCALE GENOMIC DNA]</scope>
    <source>
        <strain evidence="10">MGC-MH-2018</strain>
    </source>
</reference>
<dbReference type="PANTHER" id="PTHR33281">
    <property type="entry name" value="UPF0187 PROTEIN YNEE"/>
    <property type="match status" value="1"/>
</dbReference>
<dbReference type="InterPro" id="IPR044669">
    <property type="entry name" value="YneE/VCCN1/2-like"/>
</dbReference>
<comment type="subcellular location">
    <subcellularLocation>
        <location evidence="1">Cell membrane</location>
        <topology evidence="1">Multi-pass membrane protein</topology>
    </subcellularLocation>
</comment>
<evidence type="ECO:0000256" key="4">
    <source>
        <dbReference type="ARBA" id="ARBA00022692"/>
    </source>
</evidence>
<feature type="compositionally biased region" description="Basic residues" evidence="8">
    <location>
        <begin position="1"/>
        <end position="11"/>
    </location>
</feature>
<dbReference type="Pfam" id="PF25539">
    <property type="entry name" value="Bestrophin_2"/>
    <property type="match status" value="2"/>
</dbReference>
<keyword evidence="3" id="KW-1003">Cell membrane</keyword>
<keyword evidence="5 9" id="KW-1133">Transmembrane helix</keyword>
<evidence type="ECO:0000256" key="5">
    <source>
        <dbReference type="ARBA" id="ARBA00022989"/>
    </source>
</evidence>
<feature type="transmembrane region" description="Helical" evidence="9">
    <location>
        <begin position="444"/>
        <end position="466"/>
    </location>
</feature>
<sequence length="548" mass="60919">MTTQKSKRSATGKHSLLPASQPGHTHEAVPRVPVYSLIAWTLGRGSVVWRIWPAVLLHTAFAAVIVTLDMRKIICLEVPNVMLTVLGVVIGFVISYRASSGYDRYWTGRTCWSDVIRTSRTLGRLIWFHVPLRLSPKTQQETQSGQLDRPQKELNKVMAEKRMALDLVEGFAVALKHHIRSEVGIYYEDLYHLVRPMHNHHHTADDDNNYGATTSALPSPRKAQRITSQIVNFDTPVTRPVVSSTPSSSSSSRHAYIDIDADPIIPPINAYGTFDPNNLGPASRRRHVDLSESSSISAHNEHRLLMPSSQPPKNDNVMDKVHKDLIPKDLAERTRHALANDNQCFPPGRNWQSPVHPRLYTKSRPKIAGGGENLPLEILRCLSEWISVLDDRGVVQGPTLGPMLGAIAAFEDSLSALERILTTPLPFVYAVHISKVILHLSVRLVAIFGYYAIPGVAIAAFIYLGFLAAGEEIEQPFGYDDNDLDLDLFCHSIIHADIAQLKSSPCLHAYFGPETEQPQLTRHRSLNLSEIAGFDDQDQIPAENVASI</sequence>
<dbReference type="OrthoDB" id="1368at2759"/>
<dbReference type="PANTHER" id="PTHR33281:SF19">
    <property type="entry name" value="VOLTAGE-DEPENDENT ANION CHANNEL-FORMING PROTEIN YNEE"/>
    <property type="match status" value="1"/>
</dbReference>